<evidence type="ECO:0000256" key="3">
    <source>
        <dbReference type="ARBA" id="ARBA00023002"/>
    </source>
</evidence>
<dbReference type="SUPFAM" id="SSF51735">
    <property type="entry name" value="NAD(P)-binding Rossmann-fold domains"/>
    <property type="match status" value="1"/>
</dbReference>
<evidence type="ECO:0000256" key="1">
    <source>
        <dbReference type="ARBA" id="ARBA00006484"/>
    </source>
</evidence>
<comment type="similarity">
    <text evidence="1">Belongs to the short-chain dehydrogenases/reductases (SDR) family.</text>
</comment>
<dbReference type="Gene3D" id="3.40.50.720">
    <property type="entry name" value="NAD(P)-binding Rossmann-like Domain"/>
    <property type="match status" value="1"/>
</dbReference>
<evidence type="ECO:0000313" key="5">
    <source>
        <dbReference type="Proteomes" id="UP000604117"/>
    </source>
</evidence>
<reference evidence="4 5" key="1">
    <citation type="submission" date="2021-01" db="EMBL/GenBank/DDBJ databases">
        <title>Whole genome shotgun sequence of Asanoa siamensis NBRC 107932.</title>
        <authorList>
            <person name="Komaki H."/>
            <person name="Tamura T."/>
        </authorList>
    </citation>
    <scope>NUCLEOTIDE SEQUENCE [LARGE SCALE GENOMIC DNA]</scope>
    <source>
        <strain evidence="4 5">NBRC 107932</strain>
    </source>
</reference>
<dbReference type="InterPro" id="IPR057571">
    <property type="entry name" value="SDR_PhqE-like"/>
</dbReference>
<keyword evidence="5" id="KW-1185">Reference proteome</keyword>
<proteinExistence type="inferred from homology"/>
<evidence type="ECO:0000313" key="4">
    <source>
        <dbReference type="EMBL" id="GIF78024.1"/>
    </source>
</evidence>
<gene>
    <name evidence="4" type="ORF">Asi02nite_75420</name>
</gene>
<dbReference type="PRINTS" id="PR00081">
    <property type="entry name" value="GDHRDH"/>
</dbReference>
<dbReference type="Pfam" id="PF23441">
    <property type="entry name" value="SDR"/>
    <property type="match status" value="1"/>
</dbReference>
<keyword evidence="2" id="KW-0521">NADP</keyword>
<dbReference type="InterPro" id="IPR002347">
    <property type="entry name" value="SDR_fam"/>
</dbReference>
<keyword evidence="3" id="KW-0560">Oxidoreductase</keyword>
<organism evidence="4 5">
    <name type="scientific">Asanoa siamensis</name>
    <dbReference type="NCBI Taxonomy" id="926357"/>
    <lineage>
        <taxon>Bacteria</taxon>
        <taxon>Bacillati</taxon>
        <taxon>Actinomycetota</taxon>
        <taxon>Actinomycetes</taxon>
        <taxon>Micromonosporales</taxon>
        <taxon>Micromonosporaceae</taxon>
        <taxon>Asanoa</taxon>
    </lineage>
</organism>
<comment type="caution">
    <text evidence="4">The sequence shown here is derived from an EMBL/GenBank/DDBJ whole genome shotgun (WGS) entry which is preliminary data.</text>
</comment>
<dbReference type="InterPro" id="IPR036291">
    <property type="entry name" value="NAD(P)-bd_dom_sf"/>
</dbReference>
<accession>A0ABQ4D3D9</accession>
<evidence type="ECO:0000256" key="2">
    <source>
        <dbReference type="ARBA" id="ARBA00022857"/>
    </source>
</evidence>
<dbReference type="EMBL" id="BONE01000114">
    <property type="protein sequence ID" value="GIF78024.1"/>
    <property type="molecule type" value="Genomic_DNA"/>
</dbReference>
<dbReference type="PANTHER" id="PTHR43477:SF1">
    <property type="entry name" value="DIHYDROANTICAPSIN 7-DEHYDROGENASE"/>
    <property type="match status" value="1"/>
</dbReference>
<dbReference type="InterPro" id="IPR051122">
    <property type="entry name" value="SDR_DHRS6-like"/>
</dbReference>
<name>A0ABQ4D3D9_9ACTN</name>
<protein>
    <submittedName>
        <fullName evidence="4">Short-chain dehydrogenase</fullName>
    </submittedName>
</protein>
<dbReference type="PANTHER" id="PTHR43477">
    <property type="entry name" value="DIHYDROANTICAPSIN 7-DEHYDROGENASE"/>
    <property type="match status" value="1"/>
</dbReference>
<dbReference type="Proteomes" id="UP000604117">
    <property type="component" value="Unassembled WGS sequence"/>
</dbReference>
<sequence>MLGGTSGLGFAVAEHLSARGAEIVVASSRQESVDKAVAKLPAGTTGHAVDLRDEAAIERLFAWVGPFDHLVYTAGEPLRLLPADDLDLDAAREFFGLRFFSVLAAVKHAAARIRPGGSITLTTGSAEHRPAAGWSVAAAICGAVSALTRALAIELAPVRVNAVAPGVTRSPLWAGLGEDDREAYFRQVGGLIGRVGETDEVARAYAYLIDQPFSTGTVLGVDGGQILA</sequence>